<sequence>MMDVIGQSLKPALLFRIYTRTSQTRRKKIRTQNASHNQNPFGNKIIELFRGVIVSCLFVIFLFFSPNKRSQPRNEKRQTFG</sequence>
<dbReference type="AlphaFoldDB" id="A0A5N7B2H3"/>
<keyword evidence="1" id="KW-0812">Transmembrane</keyword>
<keyword evidence="3" id="KW-1185">Reference proteome</keyword>
<proteinExistence type="predicted"/>
<keyword evidence="1" id="KW-1133">Transmembrane helix</keyword>
<reference evidence="2 3" key="1">
    <citation type="submission" date="2019-04" db="EMBL/GenBank/DDBJ databases">
        <title>Friends and foes A comparative genomics studyof 23 Aspergillus species from section Flavi.</title>
        <authorList>
            <consortium name="DOE Joint Genome Institute"/>
            <person name="Kjaerbolling I."/>
            <person name="Vesth T."/>
            <person name="Frisvad J.C."/>
            <person name="Nybo J.L."/>
            <person name="Theobald S."/>
            <person name="Kildgaard S."/>
            <person name="Isbrandt T."/>
            <person name="Kuo A."/>
            <person name="Sato A."/>
            <person name="Lyhne E.K."/>
            <person name="Kogle M.E."/>
            <person name="Wiebenga A."/>
            <person name="Kun R.S."/>
            <person name="Lubbers R.J."/>
            <person name="Makela M.R."/>
            <person name="Barry K."/>
            <person name="Chovatia M."/>
            <person name="Clum A."/>
            <person name="Daum C."/>
            <person name="Haridas S."/>
            <person name="He G."/>
            <person name="LaButti K."/>
            <person name="Lipzen A."/>
            <person name="Mondo S."/>
            <person name="Riley R."/>
            <person name="Salamov A."/>
            <person name="Simmons B.A."/>
            <person name="Magnuson J.K."/>
            <person name="Henrissat B."/>
            <person name="Mortensen U.H."/>
            <person name="Larsen T.O."/>
            <person name="Devries R.P."/>
            <person name="Grigoriev I.V."/>
            <person name="Machida M."/>
            <person name="Baker S.E."/>
            <person name="Andersen M.R."/>
        </authorList>
    </citation>
    <scope>NUCLEOTIDE SEQUENCE [LARGE SCALE GENOMIC DNA]</scope>
    <source>
        <strain evidence="2 3">IBT 29228</strain>
    </source>
</reference>
<accession>A0A5N7B2H3</accession>
<gene>
    <name evidence="2" type="ORF">BDV26DRAFT_17388</name>
</gene>
<dbReference type="Proteomes" id="UP000326198">
    <property type="component" value="Unassembled WGS sequence"/>
</dbReference>
<evidence type="ECO:0000256" key="1">
    <source>
        <dbReference type="SAM" id="Phobius"/>
    </source>
</evidence>
<evidence type="ECO:0000313" key="3">
    <source>
        <dbReference type="Proteomes" id="UP000326198"/>
    </source>
</evidence>
<feature type="transmembrane region" description="Helical" evidence="1">
    <location>
        <begin position="45"/>
        <end position="64"/>
    </location>
</feature>
<dbReference type="EMBL" id="ML736262">
    <property type="protein sequence ID" value="KAE8375340.1"/>
    <property type="molecule type" value="Genomic_DNA"/>
</dbReference>
<name>A0A5N7B2H3_9EURO</name>
<evidence type="ECO:0000313" key="2">
    <source>
        <dbReference type="EMBL" id="KAE8375340.1"/>
    </source>
</evidence>
<organism evidence="2 3">
    <name type="scientific">Aspergillus bertholletiae</name>
    <dbReference type="NCBI Taxonomy" id="1226010"/>
    <lineage>
        <taxon>Eukaryota</taxon>
        <taxon>Fungi</taxon>
        <taxon>Dikarya</taxon>
        <taxon>Ascomycota</taxon>
        <taxon>Pezizomycotina</taxon>
        <taxon>Eurotiomycetes</taxon>
        <taxon>Eurotiomycetidae</taxon>
        <taxon>Eurotiales</taxon>
        <taxon>Aspergillaceae</taxon>
        <taxon>Aspergillus</taxon>
        <taxon>Aspergillus subgen. Circumdati</taxon>
    </lineage>
</organism>
<protein>
    <submittedName>
        <fullName evidence="2">Uncharacterized protein</fullName>
    </submittedName>
</protein>
<keyword evidence="1" id="KW-0472">Membrane</keyword>